<evidence type="ECO:0000313" key="1">
    <source>
        <dbReference type="EMBL" id="GEP69327.1"/>
    </source>
</evidence>
<dbReference type="Pfam" id="PF12028">
    <property type="entry name" value="DUF3515"/>
    <property type="match status" value="1"/>
</dbReference>
<dbReference type="EMBL" id="BKAL01000006">
    <property type="protein sequence ID" value="GEP69327.1"/>
    <property type="molecule type" value="Genomic_DNA"/>
</dbReference>
<proteinExistence type="predicted"/>
<sequence>MAPYATDPVCAEIVLALPDDLGDDLPGLDTTAQATAAWGTAAAPVVLRCGVEPLGPTTDRCVSVETPGGPSVDWVVVAGDGSDATQGSTTDGTGTPATDWTFTTYGREPAIEVHVPAQVAGERSTSFLDLLGPAVQHAEQVRSCL</sequence>
<accession>A0A512PDN9</accession>
<dbReference type="AlphaFoldDB" id="A0A512PDN9"/>
<comment type="caution">
    <text evidence="1">The sequence shown here is derived from an EMBL/GenBank/DDBJ whole genome shotgun (WGS) entry which is preliminary data.</text>
</comment>
<dbReference type="InterPro" id="IPR021903">
    <property type="entry name" value="DUF3515"/>
</dbReference>
<organism evidence="1 2">
    <name type="scientific">Cellulomonas soli</name>
    <dbReference type="NCBI Taxonomy" id="931535"/>
    <lineage>
        <taxon>Bacteria</taxon>
        <taxon>Bacillati</taxon>
        <taxon>Actinomycetota</taxon>
        <taxon>Actinomycetes</taxon>
        <taxon>Micrococcales</taxon>
        <taxon>Cellulomonadaceae</taxon>
        <taxon>Cellulomonas</taxon>
    </lineage>
</organism>
<dbReference type="Proteomes" id="UP000321798">
    <property type="component" value="Unassembled WGS sequence"/>
</dbReference>
<keyword evidence="2" id="KW-1185">Reference proteome</keyword>
<reference evidence="1 2" key="1">
    <citation type="submission" date="2019-07" db="EMBL/GenBank/DDBJ databases">
        <title>Whole genome shotgun sequence of Cellulomonas soli NBRC 109434.</title>
        <authorList>
            <person name="Hosoyama A."/>
            <person name="Uohara A."/>
            <person name="Ohji S."/>
            <person name="Ichikawa N."/>
        </authorList>
    </citation>
    <scope>NUCLEOTIDE SEQUENCE [LARGE SCALE GENOMIC DNA]</scope>
    <source>
        <strain evidence="1 2">NBRC 109434</strain>
    </source>
</reference>
<evidence type="ECO:0008006" key="3">
    <source>
        <dbReference type="Google" id="ProtNLM"/>
    </source>
</evidence>
<evidence type="ECO:0000313" key="2">
    <source>
        <dbReference type="Proteomes" id="UP000321798"/>
    </source>
</evidence>
<gene>
    <name evidence="1" type="ORF">CSO01_20420</name>
</gene>
<protein>
    <recommendedName>
        <fullName evidence="3">DUF3515 domain-containing protein</fullName>
    </recommendedName>
</protein>
<name>A0A512PDN9_9CELL</name>